<dbReference type="AlphaFoldDB" id="A0A9W6Z5I9"/>
<organism evidence="1 2">
    <name type="scientific">Ambrosiozyma monospora</name>
    <name type="common">Yeast</name>
    <name type="synonym">Endomycopsis monosporus</name>
    <dbReference type="NCBI Taxonomy" id="43982"/>
    <lineage>
        <taxon>Eukaryota</taxon>
        <taxon>Fungi</taxon>
        <taxon>Dikarya</taxon>
        <taxon>Ascomycota</taxon>
        <taxon>Saccharomycotina</taxon>
        <taxon>Pichiomycetes</taxon>
        <taxon>Pichiales</taxon>
        <taxon>Pichiaceae</taxon>
        <taxon>Ambrosiozyma</taxon>
    </lineage>
</organism>
<sequence length="251" mass="28842">MDEAQITQCLTDWNIQRQAESKNLKLTFVLIQDKYSQGQFYLLTPNSDDLGISTSDFNLKHQELITQVTSETYSYGENLLFTIEEVQLTDATDITTFSLLIPNKSQFSLNRIIKMLFPENHFTQLAVKKPSYPTLAKFSSHTKIFNVQLLMQVKRDESTRIPNRKLFMIQEQNKNGLKGFELHLQENGLITNPTSQLGVAYNAWRQQMKEQMDTDEDEASNSITGANYRKTITSVEQAKQQLDASQQKITV</sequence>
<evidence type="ECO:0000313" key="1">
    <source>
        <dbReference type="EMBL" id="GMG55514.1"/>
    </source>
</evidence>
<accession>A0A9W6Z5I9</accession>
<name>A0A9W6Z5I9_AMBMO</name>
<gene>
    <name evidence="1" type="ORF">Amon01_000758900</name>
</gene>
<dbReference type="EMBL" id="BSXU01005705">
    <property type="protein sequence ID" value="GMG55514.1"/>
    <property type="molecule type" value="Genomic_DNA"/>
</dbReference>
<comment type="caution">
    <text evidence="1">The sequence shown here is derived from an EMBL/GenBank/DDBJ whole genome shotgun (WGS) entry which is preliminary data.</text>
</comment>
<reference evidence="1" key="1">
    <citation type="submission" date="2023-04" db="EMBL/GenBank/DDBJ databases">
        <title>Ambrosiozyma monospora NBRC 1965.</title>
        <authorList>
            <person name="Ichikawa N."/>
            <person name="Sato H."/>
            <person name="Tonouchi N."/>
        </authorList>
    </citation>
    <scope>NUCLEOTIDE SEQUENCE</scope>
    <source>
        <strain evidence="1">NBRC 1965</strain>
    </source>
</reference>
<protein>
    <submittedName>
        <fullName evidence="1">Unnamed protein product</fullName>
    </submittedName>
</protein>
<keyword evidence="2" id="KW-1185">Reference proteome</keyword>
<proteinExistence type="predicted"/>
<evidence type="ECO:0000313" key="2">
    <source>
        <dbReference type="Proteomes" id="UP001165063"/>
    </source>
</evidence>
<dbReference type="Proteomes" id="UP001165063">
    <property type="component" value="Unassembled WGS sequence"/>
</dbReference>